<protein>
    <submittedName>
        <fullName evidence="3">Pteridine reductase</fullName>
        <ecNumber evidence="3">1.5.1.33</ecNumber>
    </submittedName>
</protein>
<evidence type="ECO:0000313" key="4">
    <source>
        <dbReference type="Proteomes" id="UP000316416"/>
    </source>
</evidence>
<dbReference type="Pfam" id="PF13561">
    <property type="entry name" value="adh_short_C2"/>
    <property type="match status" value="1"/>
</dbReference>
<comment type="similarity">
    <text evidence="1">Belongs to the short-chain dehydrogenases/reductases (SDR) family.</text>
</comment>
<dbReference type="PRINTS" id="PR00081">
    <property type="entry name" value="GDHRDH"/>
</dbReference>
<reference evidence="3" key="1">
    <citation type="submission" date="2021-07" db="EMBL/GenBank/DDBJ databases">
        <title>Shewanella sp. YLB-07 whole genome sequence.</title>
        <authorList>
            <person name="Yu L."/>
        </authorList>
    </citation>
    <scope>NUCLEOTIDE SEQUENCE</scope>
    <source>
        <strain evidence="3">YLB-08</strain>
    </source>
</reference>
<dbReference type="Gene3D" id="3.40.50.720">
    <property type="entry name" value="NAD(P)-binding Rossmann-like Domain"/>
    <property type="match status" value="1"/>
</dbReference>
<dbReference type="RefSeq" id="WP_142870891.1">
    <property type="nucleotide sequence ID" value="NZ_CP045503.2"/>
</dbReference>
<gene>
    <name evidence="3" type="ORF">FM038_011725</name>
</gene>
<dbReference type="EMBL" id="CP045503">
    <property type="protein sequence ID" value="QPG58040.1"/>
    <property type="molecule type" value="Genomic_DNA"/>
</dbReference>
<dbReference type="NCBIfam" id="NF006598">
    <property type="entry name" value="PRK09135.1"/>
    <property type="match status" value="1"/>
</dbReference>
<keyword evidence="4" id="KW-1185">Reference proteome</keyword>
<dbReference type="Proteomes" id="UP000316416">
    <property type="component" value="Chromosome"/>
</dbReference>
<dbReference type="InterPro" id="IPR002347">
    <property type="entry name" value="SDR_fam"/>
</dbReference>
<proteinExistence type="inferred from homology"/>
<dbReference type="InterPro" id="IPR036291">
    <property type="entry name" value="NAD(P)-bd_dom_sf"/>
</dbReference>
<dbReference type="GO" id="GO:0047040">
    <property type="term" value="F:pteridine reductase activity"/>
    <property type="evidence" value="ECO:0007669"/>
    <property type="project" value="UniProtKB-EC"/>
</dbReference>
<organism evidence="3 4">
    <name type="scientific">Shewanella eurypsychrophilus</name>
    <dbReference type="NCBI Taxonomy" id="2593656"/>
    <lineage>
        <taxon>Bacteria</taxon>
        <taxon>Pseudomonadati</taxon>
        <taxon>Pseudomonadota</taxon>
        <taxon>Gammaproteobacteria</taxon>
        <taxon>Alteromonadales</taxon>
        <taxon>Shewanellaceae</taxon>
        <taxon>Shewanella</taxon>
    </lineage>
</organism>
<evidence type="ECO:0000313" key="3">
    <source>
        <dbReference type="EMBL" id="QPG58040.1"/>
    </source>
</evidence>
<keyword evidence="2 3" id="KW-0560">Oxidoreductase</keyword>
<dbReference type="SUPFAM" id="SSF51735">
    <property type="entry name" value="NAD(P)-binding Rossmann-fold domains"/>
    <property type="match status" value="1"/>
</dbReference>
<evidence type="ECO:0000256" key="1">
    <source>
        <dbReference type="ARBA" id="ARBA00006484"/>
    </source>
</evidence>
<name>A0ABX6V5X6_9GAMM</name>
<dbReference type="PANTHER" id="PTHR43639:SF1">
    <property type="entry name" value="SHORT-CHAIN DEHYDROGENASE_REDUCTASE FAMILY PROTEIN"/>
    <property type="match status" value="1"/>
</dbReference>
<sequence length="243" mass="26199">MESWALVTGGAKRIGRVIARKLHSNGYKVLIHYSNSHSEAQSLCNEFNRLRENSSVIVQAELSNELGIMQLAQRAADYPLAVLVNNASAFYPMPLEAANFNDCQRLLSINLLAPYLLAQQLATSLSKHQGTIINLLDIHGTKPLKDHGLYSISKAALQMATLSLAQELGPEIRVNGVAPGAIIWPENSKNGAQDSIIKQIPLARCGAPSDIADTVQFLVDSHYISGQIIAVDGGRTVTGYLGA</sequence>
<accession>A0ABX6V5X6</accession>
<dbReference type="PRINTS" id="PR00080">
    <property type="entry name" value="SDRFAMILY"/>
</dbReference>
<evidence type="ECO:0000256" key="2">
    <source>
        <dbReference type="ARBA" id="ARBA00023002"/>
    </source>
</evidence>
<dbReference type="EC" id="1.5.1.33" evidence="3"/>
<dbReference type="PANTHER" id="PTHR43639">
    <property type="entry name" value="OXIDOREDUCTASE, SHORT-CHAIN DEHYDROGENASE/REDUCTASE FAMILY (AFU_ORTHOLOGUE AFUA_5G02870)"/>
    <property type="match status" value="1"/>
</dbReference>